<name>G0QR15_ICHMU</name>
<dbReference type="InterPro" id="IPR002347">
    <property type="entry name" value="SDR_fam"/>
</dbReference>
<dbReference type="RefSeq" id="XP_004035828.1">
    <property type="nucleotide sequence ID" value="XM_004035780.1"/>
</dbReference>
<dbReference type="SUPFAM" id="SSF51735">
    <property type="entry name" value="NAD(P)-binding Rossmann-fold domains"/>
    <property type="match status" value="1"/>
</dbReference>
<dbReference type="eggNOG" id="KOG1201">
    <property type="taxonomic scope" value="Eukaryota"/>
</dbReference>
<evidence type="ECO:0000256" key="1">
    <source>
        <dbReference type="ARBA" id="ARBA00006484"/>
    </source>
</evidence>
<accession>G0QR15</accession>
<dbReference type="OMA" id="TGAECHY"/>
<dbReference type="GO" id="GO:0004316">
    <property type="term" value="F:3-oxoacyl-[acyl-carrier-protein] reductase (NADPH) activity"/>
    <property type="evidence" value="ECO:0007669"/>
    <property type="project" value="UniProtKB-EC"/>
</dbReference>
<reference evidence="4 5" key="1">
    <citation type="submission" date="2011-07" db="EMBL/GenBank/DDBJ databases">
        <authorList>
            <person name="Coyne R."/>
            <person name="Brami D."/>
            <person name="Johnson J."/>
            <person name="Hostetler J."/>
            <person name="Hannick L."/>
            <person name="Clark T."/>
            <person name="Cassidy-Hanley D."/>
            <person name="Inman J."/>
        </authorList>
    </citation>
    <scope>NUCLEOTIDE SEQUENCE [LARGE SCALE GENOMIC DNA]</scope>
    <source>
        <strain evidence="4 5">G5</strain>
    </source>
</reference>
<organism evidence="4 5">
    <name type="scientific">Ichthyophthirius multifiliis</name>
    <name type="common">White spot disease agent</name>
    <name type="synonym">Ich</name>
    <dbReference type="NCBI Taxonomy" id="5932"/>
    <lineage>
        <taxon>Eukaryota</taxon>
        <taxon>Sar</taxon>
        <taxon>Alveolata</taxon>
        <taxon>Ciliophora</taxon>
        <taxon>Intramacronucleata</taxon>
        <taxon>Oligohymenophorea</taxon>
        <taxon>Hymenostomatida</taxon>
        <taxon>Ophryoglenina</taxon>
        <taxon>Ichthyophthirius</taxon>
    </lineage>
</organism>
<keyword evidence="2 4" id="KW-0560">Oxidoreductase</keyword>
<dbReference type="PROSITE" id="PS00061">
    <property type="entry name" value="ADH_SHORT"/>
    <property type="match status" value="1"/>
</dbReference>
<dbReference type="InterPro" id="IPR020904">
    <property type="entry name" value="Sc_DH/Rdtase_CS"/>
</dbReference>
<dbReference type="InterPro" id="IPR036291">
    <property type="entry name" value="NAD(P)-bd_dom_sf"/>
</dbReference>
<keyword evidence="5" id="KW-1185">Reference proteome</keyword>
<dbReference type="InParanoid" id="G0QR15"/>
<dbReference type="EMBL" id="GL983709">
    <property type="protein sequence ID" value="EGR32342.1"/>
    <property type="molecule type" value="Genomic_DNA"/>
</dbReference>
<protein>
    <submittedName>
        <fullName evidence="4">Short chain dehydrogenase reductase family protein, putative</fullName>
        <ecNumber evidence="4">1.1.1.100</ecNumber>
    </submittedName>
</protein>
<dbReference type="OrthoDB" id="297548at2759"/>
<gene>
    <name evidence="4" type="ORF">IMG5_087160</name>
</gene>
<evidence type="ECO:0000313" key="5">
    <source>
        <dbReference type="Proteomes" id="UP000008983"/>
    </source>
</evidence>
<sequence>MSEIIDGVNKRGGECYFQKCDISEEQELDNNVQQTLQKFKKIDILINNTGITNCKFFRKNSFEDIEKVMAVNFLGPVSLIKKILPNMLDNNQGHIVNVASIASIIPYIKMTDYCASKAALSGFHNGLRLELKNMKKNIYTTLIYPQDDNTGMLKALQTKLKGILPIFDENMIAEKIYNSILQQKEEIFIHWSWKQVAIFLRILPIFLVDWIS</sequence>
<evidence type="ECO:0000256" key="3">
    <source>
        <dbReference type="RuleBase" id="RU000363"/>
    </source>
</evidence>
<dbReference type="AlphaFoldDB" id="G0QR15"/>
<dbReference type="Gene3D" id="3.40.50.720">
    <property type="entry name" value="NAD(P)-binding Rossmann-like Domain"/>
    <property type="match status" value="1"/>
</dbReference>
<feature type="non-terminal residue" evidence="4">
    <location>
        <position position="212"/>
    </location>
</feature>
<dbReference type="GeneID" id="14908503"/>
<proteinExistence type="inferred from homology"/>
<evidence type="ECO:0000313" key="4">
    <source>
        <dbReference type="EMBL" id="EGR32342.1"/>
    </source>
</evidence>
<dbReference type="PANTHER" id="PTHR24322:SF736">
    <property type="entry name" value="RETINOL DEHYDROGENASE 10"/>
    <property type="match status" value="1"/>
</dbReference>
<dbReference type="STRING" id="857967.G0QR15"/>
<dbReference type="Pfam" id="PF00106">
    <property type="entry name" value="adh_short"/>
    <property type="match status" value="1"/>
</dbReference>
<dbReference type="PRINTS" id="PR00081">
    <property type="entry name" value="GDHRDH"/>
</dbReference>
<comment type="similarity">
    <text evidence="1 3">Belongs to the short-chain dehydrogenases/reductases (SDR) family.</text>
</comment>
<dbReference type="Proteomes" id="UP000008983">
    <property type="component" value="Unassembled WGS sequence"/>
</dbReference>
<dbReference type="EC" id="1.1.1.100" evidence="4"/>
<evidence type="ECO:0000256" key="2">
    <source>
        <dbReference type="ARBA" id="ARBA00023002"/>
    </source>
</evidence>
<dbReference type="PRINTS" id="PR00080">
    <property type="entry name" value="SDRFAMILY"/>
</dbReference>
<dbReference type="PANTHER" id="PTHR24322">
    <property type="entry name" value="PKSB"/>
    <property type="match status" value="1"/>
</dbReference>